<keyword evidence="2" id="KW-1185">Reference proteome</keyword>
<dbReference type="AlphaFoldDB" id="A0A7W7GNQ8"/>
<accession>A0A7W7GNQ8</accession>
<sequence length="187" mass="20798">MKITAEVSQDGQQTALELAGALDDSNYSGLVAEDKAHVEVRSVDGTTYLRANETFRHSRGGETFQDVDTERWIPMASEQDSGFAMSTFYESFTAALPSDDAFADKQVEATTVRIDGQRVYKYSDVDTSQGEVALFIDEDDTLVRLEVDRDDDAPRSQLEGTIDFTEWNAVDDVEAPSGDAVYRRSER</sequence>
<dbReference type="RefSeq" id="WP_184241268.1">
    <property type="nucleotide sequence ID" value="NZ_JACHNA010000001.1"/>
</dbReference>
<proteinExistence type="predicted"/>
<protein>
    <submittedName>
        <fullName evidence="1">Uncharacterized protein</fullName>
    </submittedName>
</protein>
<comment type="caution">
    <text evidence="1">The sequence shown here is derived from an EMBL/GenBank/DDBJ whole genome shotgun (WGS) entry which is preliminary data.</text>
</comment>
<reference evidence="1 2" key="1">
    <citation type="submission" date="2020-08" db="EMBL/GenBank/DDBJ databases">
        <title>Sequencing the genomes of 1000 actinobacteria strains.</title>
        <authorList>
            <person name="Klenk H.-P."/>
        </authorList>
    </citation>
    <scope>NUCLEOTIDE SEQUENCE [LARGE SCALE GENOMIC DNA]</scope>
    <source>
        <strain evidence="1 2">DSM 23974</strain>
    </source>
</reference>
<dbReference type="Gene3D" id="2.50.20.20">
    <property type="match status" value="1"/>
</dbReference>
<dbReference type="Proteomes" id="UP000540191">
    <property type="component" value="Unassembled WGS sequence"/>
</dbReference>
<gene>
    <name evidence="1" type="ORF">HDA30_000993</name>
</gene>
<evidence type="ECO:0000313" key="2">
    <source>
        <dbReference type="Proteomes" id="UP000540191"/>
    </source>
</evidence>
<organism evidence="1 2">
    <name type="scientific">Micrococcus cohnii</name>
    <dbReference type="NCBI Taxonomy" id="993416"/>
    <lineage>
        <taxon>Bacteria</taxon>
        <taxon>Bacillati</taxon>
        <taxon>Actinomycetota</taxon>
        <taxon>Actinomycetes</taxon>
        <taxon>Micrococcales</taxon>
        <taxon>Micrococcaceae</taxon>
        <taxon>Micrococcus</taxon>
    </lineage>
</organism>
<name>A0A7W7GNQ8_9MICC</name>
<evidence type="ECO:0000313" key="1">
    <source>
        <dbReference type="EMBL" id="MBB4735485.1"/>
    </source>
</evidence>
<dbReference type="EMBL" id="JACHNA010000001">
    <property type="protein sequence ID" value="MBB4735485.1"/>
    <property type="molecule type" value="Genomic_DNA"/>
</dbReference>